<gene>
    <name evidence="14" type="ORF">GCM10011399_10960</name>
</gene>
<evidence type="ECO:0000256" key="6">
    <source>
        <dbReference type="ARBA" id="ARBA00023015"/>
    </source>
</evidence>
<evidence type="ECO:0000256" key="11">
    <source>
        <dbReference type="SAM" id="MobiDB-lite"/>
    </source>
</evidence>
<dbReference type="GO" id="GO:0005886">
    <property type="term" value="C:plasma membrane"/>
    <property type="evidence" value="ECO:0007669"/>
    <property type="project" value="UniProtKB-SubCell"/>
</dbReference>
<feature type="domain" description="Anti-sigma K factor RskA C-terminal" evidence="13">
    <location>
        <begin position="141"/>
        <end position="283"/>
    </location>
</feature>
<evidence type="ECO:0000256" key="8">
    <source>
        <dbReference type="ARBA" id="ARBA00023163"/>
    </source>
</evidence>
<dbReference type="Proteomes" id="UP000598775">
    <property type="component" value="Unassembled WGS sequence"/>
</dbReference>
<evidence type="ECO:0000256" key="5">
    <source>
        <dbReference type="ARBA" id="ARBA00022989"/>
    </source>
</evidence>
<feature type="region of interest" description="Disordered" evidence="11">
    <location>
        <begin position="74"/>
        <end position="117"/>
    </location>
</feature>
<evidence type="ECO:0000256" key="12">
    <source>
        <dbReference type="SAM" id="Phobius"/>
    </source>
</evidence>
<evidence type="ECO:0000256" key="1">
    <source>
        <dbReference type="ARBA" id="ARBA00004167"/>
    </source>
</evidence>
<sequence length="290" mass="28618">MTRDDEYLSSGAYAINALSADEARAFEQALAASPELADEADELSATATLLGLATAPVEPPASLKASLMAKLAETAQDAPASPRASTPPSALAPSPSTTTSALPAETSPEPLVADRPAGVPLSPVAAKAQSRWFTRPMGVLVAAAAAVALFVGGGVVGNALTSNTPSTSQDASASSLAQIFSAADVKSTHSSIEGGGQATVVWSGKTGAAAIVAQGMPSLPSNKTYEAWFINGSTGVATPAGTFVPGGDATTWHVLSGTMTTGDTIGLTVEPAGGSQAPTTNPILAVSSAA</sequence>
<protein>
    <recommendedName>
        <fullName evidence="10">Regulator of SigK</fullName>
    </recommendedName>
    <alternativeName>
        <fullName evidence="9">Sigma-K anti-sigma factor RskA</fullName>
    </alternativeName>
</protein>
<comment type="caution">
    <text evidence="14">The sequence shown here is derived from an EMBL/GenBank/DDBJ whole genome shotgun (WGS) entry which is preliminary data.</text>
</comment>
<reference evidence="14 15" key="1">
    <citation type="journal article" date="2014" name="Int. J. Syst. Evol. Microbiol.">
        <title>Complete genome sequence of Corynebacterium casei LMG S-19264T (=DSM 44701T), isolated from a smear-ripened cheese.</title>
        <authorList>
            <consortium name="US DOE Joint Genome Institute (JGI-PGF)"/>
            <person name="Walter F."/>
            <person name="Albersmeier A."/>
            <person name="Kalinowski J."/>
            <person name="Ruckert C."/>
        </authorList>
    </citation>
    <scope>NUCLEOTIDE SEQUENCE [LARGE SCALE GENOMIC DNA]</scope>
    <source>
        <strain evidence="14 15">CGMCC 1.12976</strain>
    </source>
</reference>
<organism evidence="14 15">
    <name type="scientific">Subtercola lobariae</name>
    <dbReference type="NCBI Taxonomy" id="1588641"/>
    <lineage>
        <taxon>Bacteria</taxon>
        <taxon>Bacillati</taxon>
        <taxon>Actinomycetota</taxon>
        <taxon>Actinomycetes</taxon>
        <taxon>Micrococcales</taxon>
        <taxon>Microbacteriaceae</taxon>
        <taxon>Subtercola</taxon>
    </lineage>
</organism>
<feature type="transmembrane region" description="Helical" evidence="12">
    <location>
        <begin position="137"/>
        <end position="160"/>
    </location>
</feature>
<dbReference type="GO" id="GO:0016989">
    <property type="term" value="F:sigma factor antagonist activity"/>
    <property type="evidence" value="ECO:0007669"/>
    <property type="project" value="TreeGrafter"/>
</dbReference>
<dbReference type="Pfam" id="PF10099">
    <property type="entry name" value="RskA_C"/>
    <property type="match status" value="1"/>
</dbReference>
<keyword evidence="6" id="KW-0805">Transcription regulation</keyword>
<dbReference type="PANTHER" id="PTHR37461:SF1">
    <property type="entry name" value="ANTI-SIGMA-K FACTOR RSKA"/>
    <property type="match status" value="1"/>
</dbReference>
<evidence type="ECO:0000313" key="14">
    <source>
        <dbReference type="EMBL" id="GGF19153.1"/>
    </source>
</evidence>
<keyword evidence="4 12" id="KW-0812">Transmembrane</keyword>
<evidence type="ECO:0000256" key="4">
    <source>
        <dbReference type="ARBA" id="ARBA00022692"/>
    </source>
</evidence>
<dbReference type="InterPro" id="IPR018764">
    <property type="entry name" value="RskA_C"/>
</dbReference>
<comment type="subcellular location">
    <subcellularLocation>
        <location evidence="2">Cell membrane</location>
    </subcellularLocation>
    <subcellularLocation>
        <location evidence="1">Membrane</location>
        <topology evidence="1">Single-pass membrane protein</topology>
    </subcellularLocation>
</comment>
<keyword evidence="5 12" id="KW-1133">Transmembrane helix</keyword>
<dbReference type="RefSeq" id="WP_188675017.1">
    <property type="nucleotide sequence ID" value="NZ_BMGP01000002.1"/>
</dbReference>
<feature type="compositionally biased region" description="Low complexity" evidence="11">
    <location>
        <begin position="74"/>
        <end position="108"/>
    </location>
</feature>
<proteinExistence type="predicted"/>
<dbReference type="PANTHER" id="PTHR37461">
    <property type="entry name" value="ANTI-SIGMA-K FACTOR RSKA"/>
    <property type="match status" value="1"/>
</dbReference>
<dbReference type="AlphaFoldDB" id="A0A917EXD9"/>
<evidence type="ECO:0000313" key="15">
    <source>
        <dbReference type="Proteomes" id="UP000598775"/>
    </source>
</evidence>
<name>A0A917EXD9_9MICO</name>
<evidence type="ECO:0000256" key="9">
    <source>
        <dbReference type="ARBA" id="ARBA00029829"/>
    </source>
</evidence>
<evidence type="ECO:0000259" key="13">
    <source>
        <dbReference type="Pfam" id="PF10099"/>
    </source>
</evidence>
<dbReference type="EMBL" id="BMGP01000002">
    <property type="protein sequence ID" value="GGF19153.1"/>
    <property type="molecule type" value="Genomic_DNA"/>
</dbReference>
<dbReference type="GO" id="GO:0006417">
    <property type="term" value="P:regulation of translation"/>
    <property type="evidence" value="ECO:0007669"/>
    <property type="project" value="TreeGrafter"/>
</dbReference>
<keyword evidence="8" id="KW-0804">Transcription</keyword>
<evidence type="ECO:0000256" key="7">
    <source>
        <dbReference type="ARBA" id="ARBA00023136"/>
    </source>
</evidence>
<keyword evidence="7 12" id="KW-0472">Membrane</keyword>
<dbReference type="InterPro" id="IPR051474">
    <property type="entry name" value="Anti-sigma-K/W_factor"/>
</dbReference>
<keyword evidence="15" id="KW-1185">Reference proteome</keyword>
<evidence type="ECO:0000256" key="2">
    <source>
        <dbReference type="ARBA" id="ARBA00004236"/>
    </source>
</evidence>
<accession>A0A917EXD9</accession>
<dbReference type="Gene3D" id="1.10.10.1320">
    <property type="entry name" value="Anti-sigma factor, zinc-finger domain"/>
    <property type="match status" value="1"/>
</dbReference>
<evidence type="ECO:0000256" key="10">
    <source>
        <dbReference type="ARBA" id="ARBA00030803"/>
    </source>
</evidence>
<dbReference type="InterPro" id="IPR041916">
    <property type="entry name" value="Anti_sigma_zinc_sf"/>
</dbReference>
<evidence type="ECO:0000256" key="3">
    <source>
        <dbReference type="ARBA" id="ARBA00022475"/>
    </source>
</evidence>
<keyword evidence="3" id="KW-1003">Cell membrane</keyword>